<dbReference type="STRING" id="1469948.GCA_000732725_02764"/>
<dbReference type="InterPro" id="IPR001647">
    <property type="entry name" value="HTH_TetR"/>
</dbReference>
<name>A0A4R1R5Z3_9FIRM</name>
<proteinExistence type="predicted"/>
<feature type="domain" description="HTH tetR-type" evidence="3">
    <location>
        <begin position="8"/>
        <end position="68"/>
    </location>
</feature>
<dbReference type="Proteomes" id="UP000295718">
    <property type="component" value="Unassembled WGS sequence"/>
</dbReference>
<evidence type="ECO:0000259" key="3">
    <source>
        <dbReference type="PROSITE" id="PS50977"/>
    </source>
</evidence>
<dbReference type="RefSeq" id="WP_031391438.1">
    <property type="nucleotide sequence ID" value="NZ_JPNB01000002.1"/>
</dbReference>
<evidence type="ECO:0000313" key="5">
    <source>
        <dbReference type="Proteomes" id="UP000295718"/>
    </source>
</evidence>
<evidence type="ECO:0000256" key="1">
    <source>
        <dbReference type="ARBA" id="ARBA00023125"/>
    </source>
</evidence>
<dbReference type="PROSITE" id="PS50977">
    <property type="entry name" value="HTH_TETR_2"/>
    <property type="match status" value="1"/>
</dbReference>
<dbReference type="AlphaFoldDB" id="A0A4R1R5Z3"/>
<sequence>MKNQSKGQDTKEHIIKCSRELFYEYGYHATTARMISNHSNTNLGLLNYYFKGKIEIGATVYYDIRNTFDKLILQNEPDLSEIDLFLFSSAVELYLCLENSNYGRFFHEIIFEPTVHFRTLNYIIGVFTKHAIYEGSDDYPYLAGVSVSAVKPALVESSLSLDKKVKIDTYIDYYLQQQLHYFGIDTDLSINYLNMLKKYYINIAGNFTPILAKLL</sequence>
<dbReference type="EMBL" id="SLUO01000001">
    <property type="protein sequence ID" value="TCL60908.1"/>
    <property type="molecule type" value="Genomic_DNA"/>
</dbReference>
<comment type="caution">
    <text evidence="4">The sequence shown here is derived from an EMBL/GenBank/DDBJ whole genome shotgun (WGS) entry which is preliminary data.</text>
</comment>
<evidence type="ECO:0000313" key="4">
    <source>
        <dbReference type="EMBL" id="TCL60908.1"/>
    </source>
</evidence>
<organism evidence="4 5">
    <name type="scientific">Kineothrix alysoides</name>
    <dbReference type="NCBI Taxonomy" id="1469948"/>
    <lineage>
        <taxon>Bacteria</taxon>
        <taxon>Bacillati</taxon>
        <taxon>Bacillota</taxon>
        <taxon>Clostridia</taxon>
        <taxon>Lachnospirales</taxon>
        <taxon>Lachnospiraceae</taxon>
        <taxon>Kineothrix</taxon>
    </lineage>
</organism>
<dbReference type="SUPFAM" id="SSF46689">
    <property type="entry name" value="Homeodomain-like"/>
    <property type="match status" value="1"/>
</dbReference>
<reference evidence="4 5" key="1">
    <citation type="submission" date="2019-03" db="EMBL/GenBank/DDBJ databases">
        <title>Genomic Encyclopedia of Type Strains, Phase IV (KMG-IV): sequencing the most valuable type-strain genomes for metagenomic binning, comparative biology and taxonomic classification.</title>
        <authorList>
            <person name="Goeker M."/>
        </authorList>
    </citation>
    <scope>NUCLEOTIDE SEQUENCE [LARGE SCALE GENOMIC DNA]</scope>
    <source>
        <strain evidence="4 5">DSM 100556</strain>
    </source>
</reference>
<feature type="DNA-binding region" description="H-T-H motif" evidence="2">
    <location>
        <begin position="31"/>
        <end position="50"/>
    </location>
</feature>
<dbReference type="GO" id="GO:0003677">
    <property type="term" value="F:DNA binding"/>
    <property type="evidence" value="ECO:0007669"/>
    <property type="project" value="UniProtKB-UniRule"/>
</dbReference>
<keyword evidence="1 2" id="KW-0238">DNA-binding</keyword>
<dbReference type="Gene3D" id="1.10.357.10">
    <property type="entry name" value="Tetracycline Repressor, domain 2"/>
    <property type="match status" value="1"/>
</dbReference>
<accession>A0A4R1R5Z3</accession>
<dbReference type="InterPro" id="IPR009057">
    <property type="entry name" value="Homeodomain-like_sf"/>
</dbReference>
<gene>
    <name evidence="4" type="ORF">EDD76_1015</name>
</gene>
<keyword evidence="5" id="KW-1185">Reference proteome</keyword>
<protein>
    <submittedName>
        <fullName evidence="4">TetR family transcriptional regulator</fullName>
    </submittedName>
</protein>
<dbReference type="Pfam" id="PF00440">
    <property type="entry name" value="TetR_N"/>
    <property type="match status" value="1"/>
</dbReference>
<evidence type="ECO:0000256" key="2">
    <source>
        <dbReference type="PROSITE-ProRule" id="PRU00335"/>
    </source>
</evidence>